<accession>A0A3P7KYH6</accession>
<organism evidence="3 4">
    <name type="scientific">Dibothriocephalus latus</name>
    <name type="common">Fish tapeworm</name>
    <name type="synonym">Diphyllobothrium latum</name>
    <dbReference type="NCBI Taxonomy" id="60516"/>
    <lineage>
        <taxon>Eukaryota</taxon>
        <taxon>Metazoa</taxon>
        <taxon>Spiralia</taxon>
        <taxon>Lophotrochozoa</taxon>
        <taxon>Platyhelminthes</taxon>
        <taxon>Cestoda</taxon>
        <taxon>Eucestoda</taxon>
        <taxon>Diphyllobothriidea</taxon>
        <taxon>Diphyllobothriidae</taxon>
        <taxon>Dibothriocephalus</taxon>
    </lineage>
</organism>
<keyword evidence="4" id="KW-1185">Reference proteome</keyword>
<gene>
    <name evidence="3" type="ORF">DILT_LOCUS6046</name>
</gene>
<feature type="transmembrane region" description="Helical" evidence="1">
    <location>
        <begin position="203"/>
        <end position="223"/>
    </location>
</feature>
<evidence type="ECO:0000313" key="4">
    <source>
        <dbReference type="Proteomes" id="UP000281553"/>
    </source>
</evidence>
<keyword evidence="1" id="KW-1133">Transmembrane helix</keyword>
<sequence>MIRLRNAIALCLVCTQSFICASQLQLLRQPEDNERERDQKQRVLRNDIQRLLSESDWPQGEPFMQNRTLFNTTLIGKENYTSYWHLSADAPVAETLDAAQRIHVPKFIEGKMAAVAEGDRGGQCFCPGTNTFPSHLVPAPILITVMGCVFIALNSVWVFRIFFLKRSLCRSANSGEPKYSLTSSSYDTSHQLRSKAQCYERLVDIYLSLHIHATLTVIIFFLLRMCLHTVLHACAMCLLLARKRKMHQVGNRQTTVLLYDLANGGSQSVADRMKPTDGPSSAHFIIQSPNGDSRRGLQIGRVANHPTYGSIALRLLGCLHSLTILTSLCVSGLVVCGFRIAQASLSGINTVEETNFSDLTEPLLSPAPPMRYDIIEKITNLLEILTIGLVYPLYSICLSTRRFSPDADVQAASSASSPKYVCEPSVGFPAAQRRPSLTMAAGTGFVKPKSQIPAKALLEIPSYTRCQFYASLKTDDKNERVIVEPGSAPDSILFPLDNCEIK</sequence>
<feature type="transmembrane region" description="Helical" evidence="1">
    <location>
        <begin position="141"/>
        <end position="163"/>
    </location>
</feature>
<proteinExistence type="predicted"/>
<dbReference type="OrthoDB" id="6292708at2759"/>
<feature type="signal peptide" evidence="2">
    <location>
        <begin position="1"/>
        <end position="21"/>
    </location>
</feature>
<evidence type="ECO:0000256" key="1">
    <source>
        <dbReference type="SAM" id="Phobius"/>
    </source>
</evidence>
<protein>
    <submittedName>
        <fullName evidence="3">Uncharacterized protein</fullName>
    </submittedName>
</protein>
<reference evidence="3 4" key="1">
    <citation type="submission" date="2018-11" db="EMBL/GenBank/DDBJ databases">
        <authorList>
            <consortium name="Pathogen Informatics"/>
        </authorList>
    </citation>
    <scope>NUCLEOTIDE SEQUENCE [LARGE SCALE GENOMIC DNA]</scope>
</reference>
<evidence type="ECO:0000313" key="3">
    <source>
        <dbReference type="EMBL" id="VDN10215.1"/>
    </source>
</evidence>
<dbReference type="Proteomes" id="UP000281553">
    <property type="component" value="Unassembled WGS sequence"/>
</dbReference>
<dbReference type="EMBL" id="UYRU01048675">
    <property type="protein sequence ID" value="VDN10215.1"/>
    <property type="molecule type" value="Genomic_DNA"/>
</dbReference>
<dbReference type="AlphaFoldDB" id="A0A3P7KYH6"/>
<keyword evidence="2" id="KW-0732">Signal</keyword>
<keyword evidence="1" id="KW-0812">Transmembrane</keyword>
<evidence type="ECO:0000256" key="2">
    <source>
        <dbReference type="SAM" id="SignalP"/>
    </source>
</evidence>
<feature type="chain" id="PRO_5018180880" evidence="2">
    <location>
        <begin position="22"/>
        <end position="502"/>
    </location>
</feature>
<keyword evidence="1" id="KW-0472">Membrane</keyword>
<name>A0A3P7KYH6_DIBLA</name>